<evidence type="ECO:0000313" key="5">
    <source>
        <dbReference type="EMBL" id="ASJ21448.1"/>
    </source>
</evidence>
<dbReference type="InterPro" id="IPR003593">
    <property type="entry name" value="AAA+_ATPase"/>
</dbReference>
<keyword evidence="1" id="KW-0813">Transport</keyword>
<evidence type="ECO:0000313" key="6">
    <source>
        <dbReference type="Proteomes" id="UP000264880"/>
    </source>
</evidence>
<dbReference type="SUPFAM" id="SSF52540">
    <property type="entry name" value="P-loop containing nucleoside triphosphate hydrolases"/>
    <property type="match status" value="1"/>
</dbReference>
<dbReference type="InterPro" id="IPR003439">
    <property type="entry name" value="ABC_transporter-like_ATP-bd"/>
</dbReference>
<gene>
    <name evidence="5" type="ORF">BHAMNSH16_07255</name>
</gene>
<evidence type="ECO:0000256" key="2">
    <source>
        <dbReference type="ARBA" id="ARBA00022741"/>
    </source>
</evidence>
<dbReference type="EMBL" id="CP019914">
    <property type="protein sequence ID" value="ASJ21448.1"/>
    <property type="molecule type" value="Genomic_DNA"/>
</dbReference>
<dbReference type="InterPro" id="IPR008995">
    <property type="entry name" value="Mo/tungstate-bd_C_term_dom"/>
</dbReference>
<dbReference type="GO" id="GO:0005524">
    <property type="term" value="F:ATP binding"/>
    <property type="evidence" value="ECO:0007669"/>
    <property type="project" value="UniProtKB-KW"/>
</dbReference>
<dbReference type="InterPro" id="IPR027417">
    <property type="entry name" value="P-loop_NTPase"/>
</dbReference>
<sequence length="352" mass="40465">MKKTELSIKNLTKKFDNYTAVDNVNFEIKDGEFFSLLGASGCGKTTILRMIAGFEKPSSGDILINGESIVNIPTEKRGIGVVFQNYALFSNMRVEDNITYGLKIRKKSKKEIEEILEYYINLMGLKKFAKRFPHELSGGQQQRVSLARALAIKPRLLLLDEPLSNLDLKLREEMREELMRIKNIEKITMVYVTHDQSEALYLADKIAVMNMGKVYQLDTPKNIYHFPKNTFTANFVGNTNILNKSRLISAMNNSGNNNTNLFKDYDNEQLFSIRPEKIDIILSNENKKNDEIYLDGTLISYKFFGVISSIFVKIDDEKLIHISCYDKDFKELEGKKVRLSFNYNSLIPIENI</sequence>
<evidence type="ECO:0000256" key="3">
    <source>
        <dbReference type="ARBA" id="ARBA00022840"/>
    </source>
</evidence>
<organism evidence="5 6">
    <name type="scientific">Brachyspira hampsonii</name>
    <dbReference type="NCBI Taxonomy" id="1287055"/>
    <lineage>
        <taxon>Bacteria</taxon>
        <taxon>Pseudomonadati</taxon>
        <taxon>Spirochaetota</taxon>
        <taxon>Spirochaetia</taxon>
        <taxon>Brachyspirales</taxon>
        <taxon>Brachyspiraceae</taxon>
        <taxon>Brachyspira</taxon>
    </lineage>
</organism>
<keyword evidence="2" id="KW-0547">Nucleotide-binding</keyword>
<dbReference type="GO" id="GO:0016887">
    <property type="term" value="F:ATP hydrolysis activity"/>
    <property type="evidence" value="ECO:0007669"/>
    <property type="project" value="InterPro"/>
</dbReference>
<dbReference type="KEGG" id="bhp:BHAMNSH16_07255"/>
<name>A0AAC9XKN5_9SPIR</name>
<dbReference type="InterPro" id="IPR017871">
    <property type="entry name" value="ABC_transporter-like_CS"/>
</dbReference>
<evidence type="ECO:0000256" key="1">
    <source>
        <dbReference type="ARBA" id="ARBA00022448"/>
    </source>
</evidence>
<dbReference type="PROSITE" id="PS50893">
    <property type="entry name" value="ABC_TRANSPORTER_2"/>
    <property type="match status" value="1"/>
</dbReference>
<dbReference type="RefSeq" id="WP_008729011.1">
    <property type="nucleotide sequence ID" value="NZ_CP019914.1"/>
</dbReference>
<evidence type="ECO:0000259" key="4">
    <source>
        <dbReference type="PROSITE" id="PS50893"/>
    </source>
</evidence>
<accession>A0AAC9XKN5</accession>
<reference evidence="5 6" key="1">
    <citation type="submission" date="2017-02" db="EMBL/GenBank/DDBJ databases">
        <title>Complete genome sequence of Brachyspira hampsonii genomovar I strain NSH-16 (ATCC BAA-2463).</title>
        <authorList>
            <person name="Mirajkar N.S."/>
            <person name="Gebhart C.J."/>
        </authorList>
    </citation>
    <scope>NUCLEOTIDE SEQUENCE [LARGE SCALE GENOMIC DNA]</scope>
    <source>
        <strain evidence="5 6">NSH-16</strain>
    </source>
</reference>
<dbReference type="AlphaFoldDB" id="A0AAC9XKN5"/>
<dbReference type="FunFam" id="3.40.50.300:FF:000425">
    <property type="entry name" value="Probable ABC transporter, ATP-binding subunit"/>
    <property type="match status" value="1"/>
</dbReference>
<dbReference type="PANTHER" id="PTHR42781:SF4">
    <property type="entry name" value="SPERMIDINE_PUTRESCINE IMPORT ATP-BINDING PROTEIN POTA"/>
    <property type="match status" value="1"/>
</dbReference>
<proteinExistence type="predicted"/>
<dbReference type="Pfam" id="PF00005">
    <property type="entry name" value="ABC_tran"/>
    <property type="match status" value="1"/>
</dbReference>
<dbReference type="Gene3D" id="3.40.50.300">
    <property type="entry name" value="P-loop containing nucleotide triphosphate hydrolases"/>
    <property type="match status" value="1"/>
</dbReference>
<dbReference type="InterPro" id="IPR050093">
    <property type="entry name" value="ABC_SmlMolc_Importer"/>
</dbReference>
<keyword evidence="3" id="KW-0067">ATP-binding</keyword>
<feature type="domain" description="ABC transporter" evidence="4">
    <location>
        <begin position="6"/>
        <end position="236"/>
    </location>
</feature>
<dbReference type="PROSITE" id="PS00211">
    <property type="entry name" value="ABC_TRANSPORTER_1"/>
    <property type="match status" value="1"/>
</dbReference>
<dbReference type="GO" id="GO:0015697">
    <property type="term" value="P:quaternary ammonium group transport"/>
    <property type="evidence" value="ECO:0007669"/>
    <property type="project" value="UniProtKB-ARBA"/>
</dbReference>
<keyword evidence="6" id="KW-1185">Reference proteome</keyword>
<dbReference type="SUPFAM" id="SSF50331">
    <property type="entry name" value="MOP-like"/>
    <property type="match status" value="1"/>
</dbReference>
<dbReference type="Proteomes" id="UP000264880">
    <property type="component" value="Chromosome"/>
</dbReference>
<protein>
    <recommendedName>
        <fullName evidence="4">ABC transporter domain-containing protein</fullName>
    </recommendedName>
</protein>
<dbReference type="PANTHER" id="PTHR42781">
    <property type="entry name" value="SPERMIDINE/PUTRESCINE IMPORT ATP-BINDING PROTEIN POTA"/>
    <property type="match status" value="1"/>
</dbReference>
<dbReference type="SMART" id="SM00382">
    <property type="entry name" value="AAA"/>
    <property type="match status" value="1"/>
</dbReference>